<protein>
    <recommendedName>
        <fullName evidence="3">SET domain-containing protein</fullName>
    </recommendedName>
</protein>
<dbReference type="GeneID" id="25296125"/>
<sequence length="725" mass="81836">MEPNNTSLGRGVDDIQAQRATIPMPMGEQTVKATDIFDNHRQLVDWVLANDGYFHPDAQIAFSIRKGFHAVVVDGTRLVSGTRVASCPMRITLSVLNALDISPFSSHGTHFPESFLRSHSPKPESLQAFFLMEQLVLGEKSWWAPYIATIPTVQEVTDLQFEEETDVVWLEGTNLKNELSTQTAKWKEMYLQGMGALKNLRWPNALNGEYTWSRFRWAATMFGSRSFTSQVLEDTLPADQARYLHRPAGEDAPYSLVELFSHRFAVLLPLLDLLNHKPGAKVEWQARYSFVGLQILETYESGEELCNNYGPRDNEGLLLAYGFTIPNNPFDHLVISIRPPPGSPLAMARTWKPDLRSDPEKRCFIFNHLHPQSTSAIALETSLFSFDLLDSISVLCANERELQTMFSRQQTLMSYCLGETSKFEDGRIILATLSQLLRDCSARAERLRATDPARKTPPVEPLNSKQHHAKIYRDSQLDIVETAVAVCKFVLKSASSEISAKDILDQLQPQFSAFVFQNLQTLTARHKRLSHQFELLTCEAILAMLPNSLSSTVKKCLSELENILDSTANGEGQSLVNLDKIRLAVILSALYGEYAYGTKLPHRITEWVHQLAEWYPPHGDSWAHVPTLGPWAPGEEPPAALVSLLAARAAMSPTMPVDSNIKRWLRPERICWGWNVMEEEMVRVPTDILGSREAGAGSGQESTSILIYWQRYQEYRSWLNLQMSR</sequence>
<proteinExistence type="predicted"/>
<dbReference type="STRING" id="1442369.A0A0D2IZS3"/>
<dbReference type="HOGENOM" id="CLU_393276_0_0_1"/>
<name>A0A0D2IZS3_9EURO</name>
<dbReference type="EMBL" id="KN847480">
    <property type="protein sequence ID" value="KIX02115.1"/>
    <property type="molecule type" value="Genomic_DNA"/>
</dbReference>
<evidence type="ECO:0008006" key="3">
    <source>
        <dbReference type="Google" id="ProtNLM"/>
    </source>
</evidence>
<dbReference type="PANTHER" id="PTHR13271">
    <property type="entry name" value="UNCHARACTERIZED PUTATIVE METHYLTRANSFERASE"/>
    <property type="match status" value="1"/>
</dbReference>
<dbReference type="GO" id="GO:0016279">
    <property type="term" value="F:protein-lysine N-methyltransferase activity"/>
    <property type="evidence" value="ECO:0007669"/>
    <property type="project" value="UniProtKB-ARBA"/>
</dbReference>
<evidence type="ECO:0000313" key="2">
    <source>
        <dbReference type="Proteomes" id="UP000053617"/>
    </source>
</evidence>
<dbReference type="SUPFAM" id="SSF82199">
    <property type="entry name" value="SET domain"/>
    <property type="match status" value="1"/>
</dbReference>
<dbReference type="VEuPathDB" id="FungiDB:Z518_08054"/>
<dbReference type="AlphaFoldDB" id="A0A0D2IZS3"/>
<dbReference type="RefSeq" id="XP_013269251.1">
    <property type="nucleotide sequence ID" value="XM_013413797.1"/>
</dbReference>
<organism evidence="1 2">
    <name type="scientific">Rhinocladiella mackenziei CBS 650.93</name>
    <dbReference type="NCBI Taxonomy" id="1442369"/>
    <lineage>
        <taxon>Eukaryota</taxon>
        <taxon>Fungi</taxon>
        <taxon>Dikarya</taxon>
        <taxon>Ascomycota</taxon>
        <taxon>Pezizomycotina</taxon>
        <taxon>Eurotiomycetes</taxon>
        <taxon>Chaetothyriomycetidae</taxon>
        <taxon>Chaetothyriales</taxon>
        <taxon>Herpotrichiellaceae</taxon>
        <taxon>Rhinocladiella</taxon>
    </lineage>
</organism>
<dbReference type="InterPro" id="IPR046341">
    <property type="entry name" value="SET_dom_sf"/>
</dbReference>
<dbReference type="Proteomes" id="UP000053617">
    <property type="component" value="Unassembled WGS sequence"/>
</dbReference>
<dbReference type="PANTHER" id="PTHR13271:SF135">
    <property type="entry name" value="SET DOMAIN PROTEIN (AFU_ORTHOLOGUE AFUA_4G11040)"/>
    <property type="match status" value="1"/>
</dbReference>
<gene>
    <name evidence="1" type="ORF">Z518_08054</name>
</gene>
<reference evidence="1 2" key="1">
    <citation type="submission" date="2015-01" db="EMBL/GenBank/DDBJ databases">
        <title>The Genome Sequence of Rhinocladiella mackenzie CBS 650.93.</title>
        <authorList>
            <consortium name="The Broad Institute Genomics Platform"/>
            <person name="Cuomo C."/>
            <person name="de Hoog S."/>
            <person name="Gorbushina A."/>
            <person name="Stielow B."/>
            <person name="Teixiera M."/>
            <person name="Abouelleil A."/>
            <person name="Chapman S.B."/>
            <person name="Priest M."/>
            <person name="Young S.K."/>
            <person name="Wortman J."/>
            <person name="Nusbaum C."/>
            <person name="Birren B."/>
        </authorList>
    </citation>
    <scope>NUCLEOTIDE SEQUENCE [LARGE SCALE GENOMIC DNA]</scope>
    <source>
        <strain evidence="1 2">CBS 650.93</strain>
    </source>
</reference>
<dbReference type="OrthoDB" id="42889at2759"/>
<evidence type="ECO:0000313" key="1">
    <source>
        <dbReference type="EMBL" id="KIX02115.1"/>
    </source>
</evidence>
<keyword evidence="2" id="KW-1185">Reference proteome</keyword>
<accession>A0A0D2IZS3</accession>
<dbReference type="InterPro" id="IPR050600">
    <property type="entry name" value="SETD3_SETD6_MTase"/>
</dbReference>
<dbReference type="Gene3D" id="3.90.1410.10">
    <property type="entry name" value="set domain protein methyltransferase, domain 1"/>
    <property type="match status" value="1"/>
</dbReference>